<feature type="binding site" evidence="9">
    <location>
        <position position="68"/>
    </location>
    <ligand>
        <name>ATP</name>
        <dbReference type="ChEBI" id="CHEBI:30616"/>
    </ligand>
</feature>
<keyword evidence="1 9" id="KW-0963">Cytoplasm</keyword>
<feature type="binding site" evidence="9">
    <location>
        <position position="27"/>
    </location>
    <ligand>
        <name>ATP</name>
        <dbReference type="ChEBI" id="CHEBI:30616"/>
    </ligand>
</feature>
<evidence type="ECO:0000256" key="2">
    <source>
        <dbReference type="ARBA" id="ARBA00022741"/>
    </source>
</evidence>
<dbReference type="GO" id="GO:0000400">
    <property type="term" value="F:four-way junction DNA binding"/>
    <property type="evidence" value="ECO:0007669"/>
    <property type="project" value="UniProtKB-UniRule"/>
</dbReference>
<dbReference type="InterPro" id="IPR004605">
    <property type="entry name" value="DNA_helicase_Holl-junc_RuvB"/>
</dbReference>
<feature type="region of interest" description="Large ATPase domain (RuvB-L)" evidence="9">
    <location>
        <begin position="7"/>
        <end position="187"/>
    </location>
</feature>
<dbReference type="NCBIfam" id="NF000868">
    <property type="entry name" value="PRK00080.1"/>
    <property type="match status" value="1"/>
</dbReference>
<reference evidence="12" key="1">
    <citation type="submission" date="2017-09" db="EMBL/GenBank/DDBJ databases">
        <title>Depth-based differentiation of microbial function through sediment-hosted aquifers and enrichment of novel symbionts in the deep terrestrial subsurface.</title>
        <authorList>
            <person name="Probst A.J."/>
            <person name="Ladd B."/>
            <person name="Jarett J.K."/>
            <person name="Geller-Mcgrath D.E."/>
            <person name="Sieber C.M.K."/>
            <person name="Emerson J.B."/>
            <person name="Anantharaman K."/>
            <person name="Thomas B.C."/>
            <person name="Malmstrom R."/>
            <person name="Stieglmeier M."/>
            <person name="Klingl A."/>
            <person name="Woyke T."/>
            <person name="Ryan C.M."/>
            <person name="Banfield J.F."/>
        </authorList>
    </citation>
    <scope>NUCLEOTIDE SEQUENCE [LARGE SCALE GENOMIC DNA]</scope>
</reference>
<comment type="subcellular location">
    <subcellularLocation>
        <location evidence="9">Cytoplasm</location>
    </subcellularLocation>
</comment>
<sequence length="344" mass="38377">MVKKTDENRIIDSSLQNGDQILDLTLRPQLLDEFIGQEKIKKSLQIFMQAAKQRQEPIEHVLLYGPPGLGKTTLAHIIAKEMNVNIKVTSGPALEKAGDLAAILTNLSEGDILFIDEIHRLNKLIEEVLYPAMEDYALDIVIGKGPSARTLRIDLPRFTILGATTRYNLLSSPLRDRFGATYHLNYYEVQDIKKIIHRSAKILKVAIDEAAIDLIAVRSRLTPRTANRLVKRVRDYVQVKSDGSINGALAQEALEMMEIDTLGLDAIDRKIIEIIIEKFKGGPVGLNSIAAATGEESGTVEEIYEPYLMQLGLIMRTSRGRVVTEAAYEHLGLLAPDNWQDKLV</sequence>
<dbReference type="InterPro" id="IPR008824">
    <property type="entry name" value="RuvB-like_N"/>
</dbReference>
<gene>
    <name evidence="9" type="primary">ruvB</name>
    <name evidence="11" type="ORF">COX77_02525</name>
</gene>
<comment type="caution">
    <text evidence="9">Lacks conserved residue(s) required for the propagation of feature annotation.</text>
</comment>
<dbReference type="EC" id="3.6.4.-" evidence="9"/>
<dbReference type="GO" id="GO:0048476">
    <property type="term" value="C:Holliday junction resolvase complex"/>
    <property type="evidence" value="ECO:0007669"/>
    <property type="project" value="UniProtKB-UniRule"/>
</dbReference>
<dbReference type="GO" id="GO:0006310">
    <property type="term" value="P:DNA recombination"/>
    <property type="evidence" value="ECO:0007669"/>
    <property type="project" value="UniProtKB-UniRule"/>
</dbReference>
<dbReference type="GO" id="GO:0006281">
    <property type="term" value="P:DNA repair"/>
    <property type="evidence" value="ECO:0007669"/>
    <property type="project" value="UniProtKB-UniRule"/>
</dbReference>
<evidence type="ECO:0000256" key="9">
    <source>
        <dbReference type="HAMAP-Rule" id="MF_00016"/>
    </source>
</evidence>
<keyword evidence="11" id="KW-0347">Helicase</keyword>
<feature type="binding site" evidence="9">
    <location>
        <position position="187"/>
    </location>
    <ligand>
        <name>ATP</name>
        <dbReference type="ChEBI" id="CHEBI:30616"/>
    </ligand>
</feature>
<evidence type="ECO:0000256" key="8">
    <source>
        <dbReference type="ARBA" id="ARBA00023204"/>
    </source>
</evidence>
<comment type="function">
    <text evidence="9">The RuvA-RuvB-RuvC complex processes Holliday junction (HJ) DNA during genetic recombination and DNA repair, while the RuvA-RuvB complex plays an important role in the rescue of blocked DNA replication forks via replication fork reversal (RFR). RuvA specifically binds to HJ cruciform DNA, conferring on it an open structure. The RuvB hexamer acts as an ATP-dependent pump, pulling dsDNA into and through the RuvAB complex. RuvB forms 2 homohexamers on either side of HJ DNA bound by 1 or 2 RuvA tetramers; 4 subunits per hexamer contact DNA at a time. Coordinated motions by a converter formed by DNA-disengaged RuvB subunits stimulates ATP hydrolysis and nucleotide exchange. Immobilization of the converter enables RuvB to convert the ATP-contained energy into a lever motion, pulling 2 nucleotides of DNA out of the RuvA tetramer per ATP hydrolyzed, thus driving DNA branch migration. The RuvB motors rotate together with the DNA substrate, which together with the progressing nucleotide cycle form the mechanistic basis for DNA recombination by continuous HJ branch migration. Branch migration allows RuvC to scan DNA until it finds its consensus sequence, where it cleaves and resolves cruciform DNA.</text>
</comment>
<evidence type="ECO:0000256" key="6">
    <source>
        <dbReference type="ARBA" id="ARBA00023125"/>
    </source>
</evidence>
<feature type="binding site" evidence="9">
    <location>
        <position position="71"/>
    </location>
    <ligand>
        <name>ATP</name>
        <dbReference type="ChEBI" id="CHEBI:30616"/>
    </ligand>
</feature>
<comment type="catalytic activity">
    <reaction evidence="9">
        <text>ATP + H2O = ADP + phosphate + H(+)</text>
        <dbReference type="Rhea" id="RHEA:13065"/>
        <dbReference type="ChEBI" id="CHEBI:15377"/>
        <dbReference type="ChEBI" id="CHEBI:15378"/>
        <dbReference type="ChEBI" id="CHEBI:30616"/>
        <dbReference type="ChEBI" id="CHEBI:43474"/>
        <dbReference type="ChEBI" id="CHEBI:456216"/>
    </reaction>
</comment>
<dbReference type="NCBIfam" id="TIGR00635">
    <property type="entry name" value="ruvB"/>
    <property type="match status" value="1"/>
</dbReference>
<evidence type="ECO:0000313" key="12">
    <source>
        <dbReference type="Proteomes" id="UP000230405"/>
    </source>
</evidence>
<keyword evidence="5 9" id="KW-0067">ATP-binding</keyword>
<dbReference type="InterPro" id="IPR027417">
    <property type="entry name" value="P-loop_NTPase"/>
</dbReference>
<dbReference type="Gene3D" id="1.10.10.10">
    <property type="entry name" value="Winged helix-like DNA-binding domain superfamily/Winged helix DNA-binding domain"/>
    <property type="match status" value="1"/>
</dbReference>
<feature type="binding site" evidence="9">
    <location>
        <position position="316"/>
    </location>
    <ligand>
        <name>DNA</name>
        <dbReference type="ChEBI" id="CHEBI:16991"/>
    </ligand>
</feature>
<evidence type="ECO:0000256" key="3">
    <source>
        <dbReference type="ARBA" id="ARBA00022763"/>
    </source>
</evidence>
<comment type="similarity">
    <text evidence="9">Belongs to the RuvB family.</text>
</comment>
<dbReference type="AlphaFoldDB" id="A0A2M7VEZ7"/>
<comment type="caution">
    <text evidence="11">The sequence shown here is derived from an EMBL/GenBank/DDBJ whole genome shotgun (WGS) entry which is preliminary data.</text>
</comment>
<feature type="region of interest" description="Head domain (RuvB-H)" evidence="9">
    <location>
        <begin position="261"/>
        <end position="344"/>
    </location>
</feature>
<accession>A0A2M7VEZ7</accession>
<feature type="binding site" evidence="9">
    <location>
        <position position="72"/>
    </location>
    <ligand>
        <name>ATP</name>
        <dbReference type="ChEBI" id="CHEBI:30616"/>
    </ligand>
</feature>
<keyword evidence="6 9" id="KW-0238">DNA-binding</keyword>
<keyword evidence="2 9" id="KW-0547">Nucleotide-binding</keyword>
<feature type="region of interest" description="Small ATPAse domain (RuvB-S)" evidence="9">
    <location>
        <begin position="188"/>
        <end position="258"/>
    </location>
</feature>
<evidence type="ECO:0000256" key="1">
    <source>
        <dbReference type="ARBA" id="ARBA00022490"/>
    </source>
</evidence>
<dbReference type="InterPro" id="IPR036390">
    <property type="entry name" value="WH_DNA-bd_sf"/>
</dbReference>
<dbReference type="Proteomes" id="UP000230405">
    <property type="component" value="Unassembled WGS sequence"/>
</dbReference>
<keyword evidence="3 9" id="KW-0227">DNA damage</keyword>
<dbReference type="Gene3D" id="3.40.50.300">
    <property type="entry name" value="P-loop containing nucleotide triphosphate hydrolases"/>
    <property type="match status" value="1"/>
</dbReference>
<dbReference type="Pfam" id="PF17864">
    <property type="entry name" value="AAA_lid_4"/>
    <property type="match status" value="1"/>
</dbReference>
<dbReference type="Gene3D" id="1.10.8.60">
    <property type="match status" value="1"/>
</dbReference>
<feature type="binding site" evidence="9">
    <location>
        <position position="177"/>
    </location>
    <ligand>
        <name>ATP</name>
        <dbReference type="ChEBI" id="CHEBI:30616"/>
    </ligand>
</feature>
<dbReference type="GO" id="GO:0016887">
    <property type="term" value="F:ATP hydrolysis activity"/>
    <property type="evidence" value="ECO:0007669"/>
    <property type="project" value="RHEA"/>
</dbReference>
<dbReference type="PANTHER" id="PTHR42848">
    <property type="match status" value="1"/>
</dbReference>
<dbReference type="Pfam" id="PF05491">
    <property type="entry name" value="WHD_RuvB"/>
    <property type="match status" value="1"/>
</dbReference>
<feature type="binding site" evidence="9">
    <location>
        <position position="72"/>
    </location>
    <ligand>
        <name>Mg(2+)</name>
        <dbReference type="ChEBI" id="CHEBI:18420"/>
    </ligand>
</feature>
<name>A0A2M7VEZ7_9BACT</name>
<protein>
    <recommendedName>
        <fullName evidence="9">Holliday junction branch migration complex subunit RuvB</fullName>
        <ecNumber evidence="9">3.6.4.-</ecNumber>
    </recommendedName>
</protein>
<dbReference type="EMBL" id="PFPO01000047">
    <property type="protein sequence ID" value="PIZ99094.1"/>
    <property type="molecule type" value="Genomic_DNA"/>
</dbReference>
<dbReference type="GO" id="GO:0005524">
    <property type="term" value="F:ATP binding"/>
    <property type="evidence" value="ECO:0007669"/>
    <property type="project" value="UniProtKB-UniRule"/>
</dbReference>
<dbReference type="InterPro" id="IPR036388">
    <property type="entry name" value="WH-like_DNA-bd_sf"/>
</dbReference>
<proteinExistence type="inferred from homology"/>
<dbReference type="PANTHER" id="PTHR42848:SF1">
    <property type="entry name" value="HOLLIDAY JUNCTION BRANCH MIGRATION COMPLEX SUBUNIT RUVB"/>
    <property type="match status" value="1"/>
</dbReference>
<keyword evidence="4 9" id="KW-0378">Hydrolase</keyword>
<dbReference type="SUPFAM" id="SSF46785">
    <property type="entry name" value="Winged helix' DNA-binding domain"/>
    <property type="match status" value="1"/>
</dbReference>
<keyword evidence="7 9" id="KW-0233">DNA recombination</keyword>
<feature type="binding site" evidence="9">
    <location>
        <begin position="134"/>
        <end position="136"/>
    </location>
    <ligand>
        <name>ATP</name>
        <dbReference type="ChEBI" id="CHEBI:30616"/>
    </ligand>
</feature>
<dbReference type="GO" id="GO:0005737">
    <property type="term" value="C:cytoplasm"/>
    <property type="evidence" value="ECO:0007669"/>
    <property type="project" value="UniProtKB-SubCell"/>
</dbReference>
<keyword evidence="8 9" id="KW-0234">DNA repair</keyword>
<organism evidence="11 12">
    <name type="scientific">Candidatus Komeilibacteria bacterium CG_4_10_14_0_2_um_filter_37_10</name>
    <dbReference type="NCBI Taxonomy" id="1974470"/>
    <lineage>
        <taxon>Bacteria</taxon>
        <taxon>Candidatus Komeiliibacteriota</taxon>
    </lineage>
</organism>
<evidence type="ECO:0000256" key="4">
    <source>
        <dbReference type="ARBA" id="ARBA00022801"/>
    </source>
</evidence>
<evidence type="ECO:0000313" key="11">
    <source>
        <dbReference type="EMBL" id="PIZ99094.1"/>
    </source>
</evidence>
<evidence type="ECO:0000256" key="7">
    <source>
        <dbReference type="ARBA" id="ARBA00023172"/>
    </source>
</evidence>
<dbReference type="CDD" id="cd00009">
    <property type="entry name" value="AAA"/>
    <property type="match status" value="1"/>
</dbReference>
<evidence type="ECO:0000256" key="5">
    <source>
        <dbReference type="ARBA" id="ARBA00022840"/>
    </source>
</evidence>
<feature type="binding site" evidence="9">
    <location>
        <position position="26"/>
    </location>
    <ligand>
        <name>ATP</name>
        <dbReference type="ChEBI" id="CHEBI:30616"/>
    </ligand>
</feature>
<dbReference type="InterPro" id="IPR041445">
    <property type="entry name" value="AAA_lid_4"/>
</dbReference>
<feature type="domain" description="AAA+ ATPase" evidence="10">
    <location>
        <begin position="57"/>
        <end position="188"/>
    </location>
</feature>
<dbReference type="Pfam" id="PF05496">
    <property type="entry name" value="RuvB_N"/>
    <property type="match status" value="1"/>
</dbReference>
<evidence type="ECO:0000259" key="10">
    <source>
        <dbReference type="SMART" id="SM00382"/>
    </source>
</evidence>
<comment type="subunit">
    <text evidence="9">Homohexamer. Forms an RuvA(8)-RuvB(12)-Holliday junction (HJ) complex. HJ DNA is sandwiched between 2 RuvA tetramers; dsDNA enters through RuvA and exits via RuvB. An RuvB hexamer assembles on each DNA strand where it exits the tetramer. Each RuvB hexamer is contacted by two RuvA subunits (via domain III) on 2 adjacent RuvB subunits; this complex drives branch migration. In the full resolvosome a probable DNA-RuvA(4)-RuvB(12)-RuvC(2) complex forms which resolves the HJ.</text>
</comment>
<comment type="domain">
    <text evidence="9">Has 3 domains, the large (RuvB-L) and small ATPase (RuvB-S) domains and the C-terminal head (RuvB-H) domain. The head domain binds DNA, while the ATPase domains jointly bind ATP, ADP or are empty depending on the state of the subunit in the translocation cycle. During a single DNA translocation step the structure of each domain remains the same, but their relative positions change.</text>
</comment>
<dbReference type="HAMAP" id="MF_00016">
    <property type="entry name" value="DNA_HJ_migration_RuvB"/>
    <property type="match status" value="1"/>
</dbReference>
<feature type="binding site" evidence="9">
    <location>
        <position position="321"/>
    </location>
    <ligand>
        <name>DNA</name>
        <dbReference type="ChEBI" id="CHEBI:16991"/>
    </ligand>
</feature>
<dbReference type="SUPFAM" id="SSF52540">
    <property type="entry name" value="P-loop containing nucleoside triphosphate hydrolases"/>
    <property type="match status" value="1"/>
</dbReference>
<dbReference type="InterPro" id="IPR003593">
    <property type="entry name" value="AAA+_ATPase"/>
</dbReference>
<dbReference type="SMART" id="SM00382">
    <property type="entry name" value="AAA"/>
    <property type="match status" value="1"/>
</dbReference>
<feature type="binding site" evidence="9">
    <location>
        <position position="73"/>
    </location>
    <ligand>
        <name>ATP</name>
        <dbReference type="ChEBI" id="CHEBI:30616"/>
    </ligand>
</feature>
<dbReference type="InterPro" id="IPR008823">
    <property type="entry name" value="RuvB_wg_C"/>
</dbReference>
<feature type="binding site" evidence="9">
    <location>
        <position position="224"/>
    </location>
    <ligand>
        <name>ATP</name>
        <dbReference type="ChEBI" id="CHEBI:30616"/>
    </ligand>
</feature>
<dbReference type="GO" id="GO:0009378">
    <property type="term" value="F:four-way junction helicase activity"/>
    <property type="evidence" value="ECO:0007669"/>
    <property type="project" value="InterPro"/>
</dbReference>